<comment type="caution">
    <text evidence="6">The sequence shown here is derived from an EMBL/GenBank/DDBJ whole genome shotgun (WGS) entry which is preliminary data.</text>
</comment>
<dbReference type="InterPro" id="IPR036852">
    <property type="entry name" value="Peptidase_S8/S53_dom_sf"/>
</dbReference>
<feature type="domain" description="GAF" evidence="5">
    <location>
        <begin position="50"/>
        <end position="194"/>
    </location>
</feature>
<keyword evidence="1" id="KW-0378">Hydrolase</keyword>
<dbReference type="Gene3D" id="3.40.50.200">
    <property type="entry name" value="Peptidase S8/S53 domain"/>
    <property type="match status" value="1"/>
</dbReference>
<dbReference type="EMBL" id="JAAPAO010000511">
    <property type="protein sequence ID" value="KAF4658064.1"/>
    <property type="molecule type" value="Genomic_DNA"/>
</dbReference>
<dbReference type="SUPFAM" id="SSF52743">
    <property type="entry name" value="Subtilisin-like"/>
    <property type="match status" value="1"/>
</dbReference>
<evidence type="ECO:0000313" key="7">
    <source>
        <dbReference type="Proteomes" id="UP000591131"/>
    </source>
</evidence>
<dbReference type="Gene3D" id="3.30.450.40">
    <property type="match status" value="2"/>
</dbReference>
<gene>
    <name evidence="6" type="ORF">FOL47_008201</name>
</gene>
<dbReference type="InterPro" id="IPR029016">
    <property type="entry name" value="GAF-like_dom_sf"/>
</dbReference>
<dbReference type="SMART" id="SM00065">
    <property type="entry name" value="GAF"/>
    <property type="match status" value="2"/>
</dbReference>
<dbReference type="PROSITE" id="PS00136">
    <property type="entry name" value="SUBTILASE_ASP"/>
    <property type="match status" value="1"/>
</dbReference>
<accession>A0A7J6LFL9</accession>
<name>A0A7J6LFL9_PERCH</name>
<dbReference type="PROSITE" id="PS51892">
    <property type="entry name" value="SUBTILASE"/>
    <property type="match status" value="1"/>
</dbReference>
<dbReference type="SUPFAM" id="SSF55781">
    <property type="entry name" value="GAF domain-like"/>
    <property type="match status" value="2"/>
</dbReference>
<proteinExistence type="inferred from homology"/>
<comment type="caution">
    <text evidence="4">Lacks conserved residue(s) required for the propagation of feature annotation.</text>
</comment>
<evidence type="ECO:0000256" key="2">
    <source>
        <dbReference type="ARBA" id="ARBA00023529"/>
    </source>
</evidence>
<dbReference type="Proteomes" id="UP000591131">
    <property type="component" value="Unassembled WGS sequence"/>
</dbReference>
<dbReference type="OrthoDB" id="74705at2759"/>
<protein>
    <recommendedName>
        <fullName evidence="3">subtilisin</fullName>
        <ecNumber evidence="3">3.4.21.62</ecNumber>
    </recommendedName>
</protein>
<dbReference type="Pfam" id="PF01590">
    <property type="entry name" value="GAF"/>
    <property type="match status" value="2"/>
</dbReference>
<sequence>MTRLVTLADMDLCLWASLRELTRTSESDGFKQEDSTSLLGAIKAISAEIVPKETFAAIICETRKLLKCERVRLYVCDKTDGLLISAAVDEEDAKEVEVGEGIVGRVFATKNAESNVRDAESVTLPVTTKCENQDTSSVLAVPIIDFDGENLGVLEALNKTEGAKFTHRDQLMLDNIAQHAAIALRNSEVYREVIASTERAAALLRVIKSIGENLGSQSLLLAIMSYAYELVQADRCTVFTVDDARGIIFSISSDSGQEVKLRKGQGIVGKCAETCATINIRNAYEDRRFNQEIDKLTGYKTKSIMAVPVTHQSRAIGVIQMINKKELDGTVGQFTDDDVKVIEMFATLVASRLARSRLTCSPTESTYSTETGLPSPHNFGAGLKADPLSYMLLRCLVLGYITALNIAIQGPGGGLSGTARGSPANDPLYPRQASYLEAINVPGAWKRLASTRVARKRVTVALIDSGVKPDHPDLVANLVEGYNVRSGDHDTHEGGMGIAGVMDLVNIMPIFDGNLGHQVLMEAAIDYVITNREARDIKFILMPSSDDKIYTYLTDRIKQADQAGILIILTAGNMGKNITTEKT</sequence>
<organism evidence="6 7">
    <name type="scientific">Perkinsus chesapeaki</name>
    <name type="common">Clam parasite</name>
    <name type="synonym">Perkinsus andrewsi</name>
    <dbReference type="NCBI Taxonomy" id="330153"/>
    <lineage>
        <taxon>Eukaryota</taxon>
        <taxon>Sar</taxon>
        <taxon>Alveolata</taxon>
        <taxon>Perkinsozoa</taxon>
        <taxon>Perkinsea</taxon>
        <taxon>Perkinsida</taxon>
        <taxon>Perkinsidae</taxon>
        <taxon>Perkinsus</taxon>
    </lineage>
</organism>
<dbReference type="InterPro" id="IPR003018">
    <property type="entry name" value="GAF"/>
</dbReference>
<feature type="non-terminal residue" evidence="6">
    <location>
        <position position="583"/>
    </location>
</feature>
<dbReference type="PANTHER" id="PTHR43155:SF2">
    <property type="entry name" value="CYCLIC DI-GMP PHOSPHODIESTERASE PA4108"/>
    <property type="match status" value="1"/>
</dbReference>
<comment type="similarity">
    <text evidence="4">Belongs to the peptidase S8 family.</text>
</comment>
<feature type="domain" description="GAF" evidence="5">
    <location>
        <begin position="215"/>
        <end position="363"/>
    </location>
</feature>
<evidence type="ECO:0000256" key="4">
    <source>
        <dbReference type="PROSITE-ProRule" id="PRU01240"/>
    </source>
</evidence>
<evidence type="ECO:0000256" key="1">
    <source>
        <dbReference type="ARBA" id="ARBA00022801"/>
    </source>
</evidence>
<evidence type="ECO:0000259" key="5">
    <source>
        <dbReference type="SMART" id="SM00065"/>
    </source>
</evidence>
<keyword evidence="7" id="KW-1185">Reference proteome</keyword>
<reference evidence="6 7" key="1">
    <citation type="submission" date="2020-04" db="EMBL/GenBank/DDBJ databases">
        <title>Perkinsus chesapeaki whole genome sequence.</title>
        <authorList>
            <person name="Bogema D.R."/>
        </authorList>
    </citation>
    <scope>NUCLEOTIDE SEQUENCE [LARGE SCALE GENOMIC DNA]</scope>
    <source>
        <strain evidence="6">ATCC PRA-425</strain>
    </source>
</reference>
<dbReference type="InterPro" id="IPR023827">
    <property type="entry name" value="Peptidase_S8_Asp-AS"/>
</dbReference>
<dbReference type="GO" id="GO:0004252">
    <property type="term" value="F:serine-type endopeptidase activity"/>
    <property type="evidence" value="ECO:0007669"/>
    <property type="project" value="UniProtKB-EC"/>
</dbReference>
<evidence type="ECO:0000313" key="6">
    <source>
        <dbReference type="EMBL" id="KAF4658064.1"/>
    </source>
</evidence>
<dbReference type="EC" id="3.4.21.62" evidence="3"/>
<dbReference type="AlphaFoldDB" id="A0A7J6LFL9"/>
<dbReference type="GO" id="GO:0006508">
    <property type="term" value="P:proteolysis"/>
    <property type="evidence" value="ECO:0007669"/>
    <property type="project" value="InterPro"/>
</dbReference>
<comment type="catalytic activity">
    <reaction evidence="2">
        <text>Hydrolysis of proteins with broad specificity for peptide bonds, and a preference for a large uncharged residue in P1. Hydrolyzes peptide amides.</text>
        <dbReference type="EC" id="3.4.21.62"/>
    </reaction>
</comment>
<evidence type="ECO:0000256" key="3">
    <source>
        <dbReference type="ARBA" id="ARBA00023619"/>
    </source>
</evidence>
<dbReference type="PANTHER" id="PTHR43155">
    <property type="entry name" value="CYCLIC DI-GMP PHOSPHODIESTERASE PA4108-RELATED"/>
    <property type="match status" value="1"/>
</dbReference>